<dbReference type="Gene3D" id="3.90.79.10">
    <property type="entry name" value="Nucleoside Triphosphate Pyrophosphohydrolase"/>
    <property type="match status" value="1"/>
</dbReference>
<keyword evidence="5" id="KW-0460">Magnesium</keyword>
<evidence type="ECO:0000256" key="1">
    <source>
        <dbReference type="ARBA" id="ARBA00001936"/>
    </source>
</evidence>
<sequence>MIESRNPAGDESPDFLVVPEHLAPMLPSPKEPPPQPVPAKDSATVVLVRDVEDGSGVEVFLQRRVRSMAFAAGMTVFPGGGVDQRDADASIGWVGPPPAEWARWFSCSEPLARALVCAVVREAFEESGVLLAGTESSVVADTGVYADARAALTSGELSLASFLAESGLVLRADLLRPWANWVTPEEEPRRYDARFFVAALPEGQVADGATTEVESAHWQRPEDAIADAEAGRVGLMPPTWCTLSEISRFSSVAEVLACERRIRRIMPRFVQDGERIVVKLS</sequence>
<evidence type="ECO:0000313" key="9">
    <source>
        <dbReference type="EMBL" id="KHF44365.1"/>
    </source>
</evidence>
<protein>
    <submittedName>
        <fullName evidence="9">NUDIX hydrolase</fullName>
    </submittedName>
</protein>
<name>A0A837DAX1_9PSEU</name>
<evidence type="ECO:0000256" key="5">
    <source>
        <dbReference type="ARBA" id="ARBA00022842"/>
    </source>
</evidence>
<dbReference type="Proteomes" id="UP000030848">
    <property type="component" value="Unassembled WGS sequence"/>
</dbReference>
<dbReference type="SUPFAM" id="SSF55811">
    <property type="entry name" value="Nudix"/>
    <property type="match status" value="1"/>
</dbReference>
<dbReference type="AlphaFoldDB" id="A0A837DAX1"/>
<evidence type="ECO:0000256" key="3">
    <source>
        <dbReference type="ARBA" id="ARBA00022723"/>
    </source>
</evidence>
<proteinExistence type="predicted"/>
<dbReference type="InterPro" id="IPR015797">
    <property type="entry name" value="NUDIX_hydrolase-like_dom_sf"/>
</dbReference>
<evidence type="ECO:0000256" key="2">
    <source>
        <dbReference type="ARBA" id="ARBA00001946"/>
    </source>
</evidence>
<dbReference type="PROSITE" id="PS51462">
    <property type="entry name" value="NUDIX"/>
    <property type="match status" value="1"/>
</dbReference>
<evidence type="ECO:0000256" key="6">
    <source>
        <dbReference type="ARBA" id="ARBA00023211"/>
    </source>
</evidence>
<dbReference type="PANTHER" id="PTHR12318:SF0">
    <property type="entry name" value="ACYL-COENZYME A DIPHOSPHATASE NUDT19"/>
    <property type="match status" value="1"/>
</dbReference>
<dbReference type="GO" id="GO:0016818">
    <property type="term" value="F:hydrolase activity, acting on acid anhydrides, in phosphorus-containing anhydrides"/>
    <property type="evidence" value="ECO:0007669"/>
    <property type="project" value="InterPro"/>
</dbReference>
<evidence type="ECO:0000259" key="8">
    <source>
        <dbReference type="PROSITE" id="PS51462"/>
    </source>
</evidence>
<dbReference type="GO" id="GO:0046872">
    <property type="term" value="F:metal ion binding"/>
    <property type="evidence" value="ECO:0007669"/>
    <property type="project" value="UniProtKB-KW"/>
</dbReference>
<dbReference type="InterPro" id="IPR039121">
    <property type="entry name" value="NUDT19"/>
</dbReference>
<comment type="caution">
    <text evidence="9">The sequence shown here is derived from an EMBL/GenBank/DDBJ whole genome shotgun (WGS) entry which is preliminary data.</text>
</comment>
<keyword evidence="6" id="KW-0464">Manganese</keyword>
<dbReference type="EMBL" id="JRZE01000003">
    <property type="protein sequence ID" value="KHF44365.1"/>
    <property type="molecule type" value="Genomic_DNA"/>
</dbReference>
<feature type="domain" description="Nudix hydrolase" evidence="8">
    <location>
        <begin position="38"/>
        <end position="249"/>
    </location>
</feature>
<comment type="cofactor">
    <cofactor evidence="1">
        <name>Mn(2+)</name>
        <dbReference type="ChEBI" id="CHEBI:29035"/>
    </cofactor>
</comment>
<evidence type="ECO:0000256" key="4">
    <source>
        <dbReference type="ARBA" id="ARBA00022801"/>
    </source>
</evidence>
<evidence type="ECO:0000313" key="10">
    <source>
        <dbReference type="Proteomes" id="UP000030848"/>
    </source>
</evidence>
<reference evidence="9 10" key="1">
    <citation type="submission" date="2014-10" db="EMBL/GenBank/DDBJ databases">
        <title>Genome sequence of Micropolyspora internatus JCM3315.</title>
        <authorList>
            <person name="Shin S.-K."/>
            <person name="Yi H."/>
        </authorList>
    </citation>
    <scope>NUCLEOTIDE SEQUENCE [LARGE SCALE GENOMIC DNA]</scope>
    <source>
        <strain evidence="9 10">JCM 3315</strain>
    </source>
</reference>
<keyword evidence="3" id="KW-0479">Metal-binding</keyword>
<gene>
    <name evidence="9" type="ORF">MINT15_12470</name>
</gene>
<comment type="cofactor">
    <cofactor evidence="2">
        <name>Mg(2+)</name>
        <dbReference type="ChEBI" id="CHEBI:18420"/>
    </cofactor>
</comment>
<dbReference type="InterPro" id="IPR000086">
    <property type="entry name" value="NUDIX_hydrolase_dom"/>
</dbReference>
<dbReference type="PANTHER" id="PTHR12318">
    <property type="entry name" value="TESTOSTERONE-REGULATED PROTEIN RP2"/>
    <property type="match status" value="1"/>
</dbReference>
<organism evidence="9 10">
    <name type="scientific">Saccharomonospora viridis</name>
    <dbReference type="NCBI Taxonomy" id="1852"/>
    <lineage>
        <taxon>Bacteria</taxon>
        <taxon>Bacillati</taxon>
        <taxon>Actinomycetota</taxon>
        <taxon>Actinomycetes</taxon>
        <taxon>Pseudonocardiales</taxon>
        <taxon>Pseudonocardiaceae</taxon>
        <taxon>Saccharomonospora</taxon>
    </lineage>
</organism>
<accession>A0A837DAX1</accession>
<feature type="compositionally biased region" description="Pro residues" evidence="7">
    <location>
        <begin position="26"/>
        <end position="37"/>
    </location>
</feature>
<dbReference type="CDD" id="cd18870">
    <property type="entry name" value="NUDIX_AcylCoAdiphos_Nudt19"/>
    <property type="match status" value="1"/>
</dbReference>
<feature type="region of interest" description="Disordered" evidence="7">
    <location>
        <begin position="21"/>
        <end position="40"/>
    </location>
</feature>
<keyword evidence="4 9" id="KW-0378">Hydrolase</keyword>
<evidence type="ECO:0000256" key="7">
    <source>
        <dbReference type="SAM" id="MobiDB-lite"/>
    </source>
</evidence>